<dbReference type="Proteomes" id="UP001601444">
    <property type="component" value="Unassembled WGS sequence"/>
</dbReference>
<feature type="region of interest" description="Disordered" evidence="1">
    <location>
        <begin position="273"/>
        <end position="396"/>
    </location>
</feature>
<gene>
    <name evidence="2" type="ORF">ACFYTF_10570</name>
</gene>
<protein>
    <recommendedName>
        <fullName evidence="4">Molecular chaperone</fullName>
    </recommendedName>
</protein>
<evidence type="ECO:0008006" key="4">
    <source>
        <dbReference type="Google" id="ProtNLM"/>
    </source>
</evidence>
<organism evidence="2 3">
    <name type="scientific">Nocardia thailandica</name>
    <dbReference type="NCBI Taxonomy" id="257275"/>
    <lineage>
        <taxon>Bacteria</taxon>
        <taxon>Bacillati</taxon>
        <taxon>Actinomycetota</taxon>
        <taxon>Actinomycetes</taxon>
        <taxon>Mycobacteriales</taxon>
        <taxon>Nocardiaceae</taxon>
        <taxon>Nocardia</taxon>
    </lineage>
</organism>
<sequence>MGAGSVVTLGIGTERGAVHAVALSESGDTLGDRLVLRRAVPAGGDGRADLAAAVESVLDTMAAELEPEYEIAGTAVTYRDAAERRALVTRLATTRWNTASLVSARSAHLYVAGAMTWLDEFENLLVCESVAGHQAVTLVDGGRRRVLAAHAQPGAPTPGSLHAAVSAAMDQIEAAAVRPDAVVLVGSAADAPALREAVGAFGVPVIPCRIAAFAPAAGAALVALEDVAEVPSVASRGARRGTVLLAAAASVLAGGLVTGGALMIDGGAQVEKTAVSTDAEHQPGAHPDQRRPAAATIAPPVQEAADSGSGAGGLGSGSALDVHPGQPFTDLSPNPQQADPGQFPLQYPTELYSGAPGEGEPLPLEPATPGVQQAPASVPFMPGSGVPTRLMPNETD</sequence>
<keyword evidence="3" id="KW-1185">Reference proteome</keyword>
<evidence type="ECO:0000313" key="3">
    <source>
        <dbReference type="Proteomes" id="UP001601444"/>
    </source>
</evidence>
<dbReference type="RefSeq" id="WP_387699938.1">
    <property type="nucleotide sequence ID" value="NZ_JBIAMX010000005.1"/>
</dbReference>
<proteinExistence type="predicted"/>
<reference evidence="2 3" key="1">
    <citation type="submission" date="2024-10" db="EMBL/GenBank/DDBJ databases">
        <title>The Natural Products Discovery Center: Release of the First 8490 Sequenced Strains for Exploring Actinobacteria Biosynthetic Diversity.</title>
        <authorList>
            <person name="Kalkreuter E."/>
            <person name="Kautsar S.A."/>
            <person name="Yang D."/>
            <person name="Bader C.D."/>
            <person name="Teijaro C.N."/>
            <person name="Fluegel L."/>
            <person name="Davis C.M."/>
            <person name="Simpson J.R."/>
            <person name="Lauterbach L."/>
            <person name="Steele A.D."/>
            <person name="Gui C."/>
            <person name="Meng S."/>
            <person name="Li G."/>
            <person name="Viehrig K."/>
            <person name="Ye F."/>
            <person name="Su P."/>
            <person name="Kiefer A.F."/>
            <person name="Nichols A."/>
            <person name="Cepeda A.J."/>
            <person name="Yan W."/>
            <person name="Fan B."/>
            <person name="Jiang Y."/>
            <person name="Adhikari A."/>
            <person name="Zheng C.-J."/>
            <person name="Schuster L."/>
            <person name="Cowan T.M."/>
            <person name="Smanski M.J."/>
            <person name="Chevrette M.G."/>
            <person name="De Carvalho L.P.S."/>
            <person name="Shen B."/>
        </authorList>
    </citation>
    <scope>NUCLEOTIDE SEQUENCE [LARGE SCALE GENOMIC DNA]</scope>
    <source>
        <strain evidence="2 3">NPDC004045</strain>
    </source>
</reference>
<evidence type="ECO:0000313" key="2">
    <source>
        <dbReference type="EMBL" id="MFF0543269.1"/>
    </source>
</evidence>
<evidence type="ECO:0000256" key="1">
    <source>
        <dbReference type="SAM" id="MobiDB-lite"/>
    </source>
</evidence>
<feature type="compositionally biased region" description="Polar residues" evidence="1">
    <location>
        <begin position="329"/>
        <end position="339"/>
    </location>
</feature>
<feature type="compositionally biased region" description="Basic and acidic residues" evidence="1">
    <location>
        <begin position="278"/>
        <end position="291"/>
    </location>
</feature>
<dbReference type="EMBL" id="JBIAMX010000005">
    <property type="protein sequence ID" value="MFF0543269.1"/>
    <property type="molecule type" value="Genomic_DNA"/>
</dbReference>
<name>A0ABW6PLJ7_9NOCA</name>
<feature type="compositionally biased region" description="Low complexity" evidence="1">
    <location>
        <begin position="354"/>
        <end position="370"/>
    </location>
</feature>
<comment type="caution">
    <text evidence="2">The sequence shown here is derived from an EMBL/GenBank/DDBJ whole genome shotgun (WGS) entry which is preliminary data.</text>
</comment>
<accession>A0ABW6PLJ7</accession>